<reference evidence="4 5" key="1">
    <citation type="journal article" date="2016" name="Genome Biol. Evol.">
        <title>Divergent and convergent evolution of fungal pathogenicity.</title>
        <authorList>
            <person name="Shang Y."/>
            <person name="Xiao G."/>
            <person name="Zheng P."/>
            <person name="Cen K."/>
            <person name="Zhan S."/>
            <person name="Wang C."/>
        </authorList>
    </citation>
    <scope>NUCLEOTIDE SEQUENCE [LARGE SCALE GENOMIC DNA]</scope>
    <source>
        <strain evidence="4 5">RCEF 3172</strain>
    </source>
</reference>
<dbReference type="SUPFAM" id="SSF50044">
    <property type="entry name" value="SH3-domain"/>
    <property type="match status" value="1"/>
</dbReference>
<proteinExistence type="predicted"/>
<evidence type="ECO:0000256" key="2">
    <source>
        <dbReference type="SAM" id="MobiDB-lite"/>
    </source>
</evidence>
<dbReference type="InterPro" id="IPR001452">
    <property type="entry name" value="SH3_domain"/>
</dbReference>
<accession>A0A167B9A1</accession>
<feature type="domain" description="SH3" evidence="3">
    <location>
        <begin position="754"/>
        <end position="803"/>
    </location>
</feature>
<feature type="compositionally biased region" description="Low complexity" evidence="2">
    <location>
        <begin position="182"/>
        <end position="193"/>
    </location>
</feature>
<sequence length="852" mass="94955">MNEEVNVLTLKPFCDVVEEAKTALENAGENESMRKAAKKLLREGEKAVKLIEPQCTKRHTEYGDSFLNALRENGRPFPNVPPSVIHTEPLMYPLEEIKEPRAKLSRLVYGFDEYVEEDEFEADKYTELQALTREVALKIYEVLISMKMPSKDHTPQSDLNEFSPPCSPMPPPSFPIPPTPPRSSIQSATGAPSSPGPGAPRRATQSVYYANEELENFRDRQPSSVVAPEDEPVVSPSQLAPPPQQPPPPRPPSADPWDTTIVGSSDEIGVTTEGEPVPRRPLVPLPLPRRPSQSATSPVSSGQRRLSPTLQRRSIGPSSGQEQRSSDTYPYDEAEWRRLTNQHYGYQPNSPQPSPLHLNTKLEPFQEEDGIDNNAIDSGKSVKTTNWRHHTHQVSLESGSDGPEHDTHRDTFGGLPKRRSRTDSVAESILDPYLNNVRILDHSQETAGNSVRPPMMPTQSVDDGLIVVESDRRPSEPAPIMSQQDSSIGSNSSFYLCKGFCSGAEEVVVGGLGVKKTRRPVGFTGTATVARCTGCVFELSFQDIENDLGKQECGNFRHVGVGYRLRFLQKSHVHTKRPDDILYGCVFCIRQGRTMDPSDATVFFNVKSLFNHLARHPRPLPEVPGVVVVDQPNVPEQYRNDYDLHFMKPPVPHPALEHEQETAAMPVGVAREPARKMYGQRLLADRTPALELVVGSKVTGLSWPAKYHGEWCMGWYDGVHASVPLEALRLEPPPSRDIRMDGTSHIRAKARWKFAHKDKDKTEWLRFDKNEVITNISWPHPEHWCWSGTNAKGKWGIFPQAFLDTNTVQELSPAAAQRVSSLSSEKNKSSSILPRFSVRKAQGPPSIASSRS</sequence>
<name>A0A167B9A1_9HYPO</name>
<feature type="compositionally biased region" description="Basic and acidic residues" evidence="2">
    <location>
        <begin position="402"/>
        <end position="411"/>
    </location>
</feature>
<dbReference type="EMBL" id="AZHA01000021">
    <property type="protein sequence ID" value="OAA39794.1"/>
    <property type="molecule type" value="Genomic_DNA"/>
</dbReference>
<feature type="region of interest" description="Disordered" evidence="2">
    <location>
        <begin position="395"/>
        <end position="424"/>
    </location>
</feature>
<evidence type="ECO:0000256" key="1">
    <source>
        <dbReference type="ARBA" id="ARBA00022443"/>
    </source>
</evidence>
<dbReference type="InterPro" id="IPR036028">
    <property type="entry name" value="SH3-like_dom_sf"/>
</dbReference>
<keyword evidence="1" id="KW-0728">SH3 domain</keyword>
<dbReference type="AlphaFoldDB" id="A0A167B9A1"/>
<organism evidence="4 5">
    <name type="scientific">Beauveria brongniartii RCEF 3172</name>
    <dbReference type="NCBI Taxonomy" id="1081107"/>
    <lineage>
        <taxon>Eukaryota</taxon>
        <taxon>Fungi</taxon>
        <taxon>Dikarya</taxon>
        <taxon>Ascomycota</taxon>
        <taxon>Pezizomycotina</taxon>
        <taxon>Sordariomycetes</taxon>
        <taxon>Hypocreomycetidae</taxon>
        <taxon>Hypocreales</taxon>
        <taxon>Cordycipitaceae</taxon>
        <taxon>Beauveria</taxon>
        <taxon>Beauveria brongniartii</taxon>
    </lineage>
</organism>
<feature type="compositionally biased region" description="Polar residues" evidence="2">
    <location>
        <begin position="292"/>
        <end position="328"/>
    </location>
</feature>
<dbReference type="OrthoDB" id="5243589at2759"/>
<evidence type="ECO:0000313" key="4">
    <source>
        <dbReference type="EMBL" id="OAA39794.1"/>
    </source>
</evidence>
<feature type="region of interest" description="Disordered" evidence="2">
    <location>
        <begin position="151"/>
        <end position="202"/>
    </location>
</feature>
<gene>
    <name evidence="4" type="ORF">BBO_06320</name>
</gene>
<dbReference type="Pfam" id="PF14604">
    <property type="entry name" value="SH3_9"/>
    <property type="match status" value="1"/>
</dbReference>
<feature type="compositionally biased region" description="Pro residues" evidence="2">
    <location>
        <begin position="165"/>
        <end position="181"/>
    </location>
</feature>
<dbReference type="Proteomes" id="UP000076863">
    <property type="component" value="Unassembled WGS sequence"/>
</dbReference>
<feature type="compositionally biased region" description="Pro residues" evidence="2">
    <location>
        <begin position="279"/>
        <end position="289"/>
    </location>
</feature>
<keyword evidence="5" id="KW-1185">Reference proteome</keyword>
<protein>
    <submittedName>
        <fullName evidence="4">RING finger domain-containing protein</fullName>
    </submittedName>
</protein>
<feature type="region of interest" description="Disordered" evidence="2">
    <location>
        <begin position="215"/>
        <end position="329"/>
    </location>
</feature>
<feature type="region of interest" description="Disordered" evidence="2">
    <location>
        <begin position="817"/>
        <end position="852"/>
    </location>
</feature>
<feature type="compositionally biased region" description="Pro residues" evidence="2">
    <location>
        <begin position="239"/>
        <end position="254"/>
    </location>
</feature>
<evidence type="ECO:0000259" key="3">
    <source>
        <dbReference type="Pfam" id="PF14604"/>
    </source>
</evidence>
<comment type="caution">
    <text evidence="4">The sequence shown here is derived from an EMBL/GenBank/DDBJ whole genome shotgun (WGS) entry which is preliminary data.</text>
</comment>
<evidence type="ECO:0000313" key="5">
    <source>
        <dbReference type="Proteomes" id="UP000076863"/>
    </source>
</evidence>
<dbReference type="Gene3D" id="2.30.30.40">
    <property type="entry name" value="SH3 Domains"/>
    <property type="match status" value="1"/>
</dbReference>